<dbReference type="InterPro" id="IPR016024">
    <property type="entry name" value="ARM-type_fold"/>
</dbReference>
<gene>
    <name evidence="1" type="ORF">IDH45_06270</name>
</gene>
<dbReference type="Proteomes" id="UP000639396">
    <property type="component" value="Unassembled WGS sequence"/>
</dbReference>
<evidence type="ECO:0008006" key="3">
    <source>
        <dbReference type="Google" id="ProtNLM"/>
    </source>
</evidence>
<keyword evidence="2" id="KW-1185">Reference proteome</keyword>
<organism evidence="1 2">
    <name type="scientific">Paenibacillus oceani</name>
    <dbReference type="NCBI Taxonomy" id="2772510"/>
    <lineage>
        <taxon>Bacteria</taxon>
        <taxon>Bacillati</taxon>
        <taxon>Bacillota</taxon>
        <taxon>Bacilli</taxon>
        <taxon>Bacillales</taxon>
        <taxon>Paenibacillaceae</taxon>
        <taxon>Paenibacillus</taxon>
    </lineage>
</organism>
<dbReference type="SUPFAM" id="SSF48371">
    <property type="entry name" value="ARM repeat"/>
    <property type="match status" value="1"/>
</dbReference>
<dbReference type="EMBL" id="JACXJA010000006">
    <property type="protein sequence ID" value="MBD2861596.1"/>
    <property type="molecule type" value="Genomic_DNA"/>
</dbReference>
<accession>A0A927C8T0</accession>
<sequence length="897" mass="97258">MAMTIEELQILITAKTEGLRKELNKVKQRMGETSREVGKITSSMSSAFKGLAATIATLGIGAVFRSAKKDAMLYESSLQQINRMMGEHAKTFVEWSNTQASAFGLARSEAVRYGATYANLISGFSKTTEETTRRTQDLLKASTVVASATGRALEDVMERIRSGLLGETDAIEDLGINVNVAMLESTKAFQQFANGKSWQQLSFQTQQTILYYGILEQAAKKYGNELAQNTATSQAMFIAQLKDAKLALGQAFLPIYNLVLPALTRMAAALATAMRYIAAFSQALFGGGQTQQNKATDAQAASVGGLGDAYEKAGKQAKGAVAGFDEVNELAGAGGEAGEGSAPALGFEGLDASVLGGTADAIDNVSSKAEEMANKVRAAFQGLLNEIASIGQTISPYLQPILDAKEPIKQSFMEIGDSARTLNDNFLKPAANYILSEFVPAIAGSFLNSFVPIFTGQAIWSVQEFARVFKNQTQALSDLWTGTWLPNLDKLKTAFVEAFPKIGRSVDDLLKGSIQPFSRQLNDFIVDISDQMARSLVPVFADVGVWAITEFVNTFRWAGNMVNNIYSTIIKPVFDLIKDIVTDTLKIVSELWDRHGSNLLKNLSATVQGVLDLFQKLWDDILEPIIRPFLEMLSWLWDKHLKDLVAQIGDFILRLVNGALEIFNEFILPIIGWLVDKLGPTFTEVFHFILDVVGSVIGAIADVIKGLIKILGGIVDFLVGVFTLDWKKAWEGIKDIFGGIWDVIVGVLKGALNIMIDLINVFIRFWNNIKLDVPKIDMGPLGSFGGFTIGVPKLPEIPKLAKGGITNGPMLSWIGDNPGGREVVSPLSDLKAMIASAVGNAFMTAAQMSGFGSQQQESGNGSGDIVINVDGTTIARVTYPYHQREQQRRGSAAIVQI</sequence>
<evidence type="ECO:0000313" key="2">
    <source>
        <dbReference type="Proteomes" id="UP000639396"/>
    </source>
</evidence>
<evidence type="ECO:0000313" key="1">
    <source>
        <dbReference type="EMBL" id="MBD2861596.1"/>
    </source>
</evidence>
<name>A0A927C8T0_9BACL</name>
<dbReference type="RefSeq" id="WP_190925734.1">
    <property type="nucleotide sequence ID" value="NZ_JACXJA010000006.1"/>
</dbReference>
<protein>
    <recommendedName>
        <fullName evidence="3">Phage tail protein</fullName>
    </recommendedName>
</protein>
<dbReference type="AlphaFoldDB" id="A0A927C8T0"/>
<proteinExistence type="predicted"/>
<comment type="caution">
    <text evidence="1">The sequence shown here is derived from an EMBL/GenBank/DDBJ whole genome shotgun (WGS) entry which is preliminary data.</text>
</comment>
<reference evidence="1" key="1">
    <citation type="submission" date="2020-09" db="EMBL/GenBank/DDBJ databases">
        <title>A novel bacterium of genus Paenibacillus, isolated from South China Sea.</title>
        <authorList>
            <person name="Huang H."/>
            <person name="Mo K."/>
            <person name="Hu Y."/>
        </authorList>
    </citation>
    <scope>NUCLEOTIDE SEQUENCE</scope>
    <source>
        <strain evidence="1">IB182363</strain>
    </source>
</reference>